<dbReference type="GO" id="GO:0005737">
    <property type="term" value="C:cytoplasm"/>
    <property type="evidence" value="ECO:0007669"/>
    <property type="project" value="InterPro"/>
</dbReference>
<feature type="domain" description="Radical SAM core" evidence="9">
    <location>
        <begin position="31"/>
        <end position="272"/>
    </location>
</feature>
<dbReference type="InterPro" id="IPR004559">
    <property type="entry name" value="HemW-like"/>
</dbReference>
<dbReference type="SFLD" id="SFLDS00029">
    <property type="entry name" value="Radical_SAM"/>
    <property type="match status" value="1"/>
</dbReference>
<dbReference type="InterPro" id="IPR006638">
    <property type="entry name" value="Elp3/MiaA/NifB-like_rSAM"/>
</dbReference>
<feature type="region of interest" description="Disordered" evidence="8">
    <location>
        <begin position="1"/>
        <end position="22"/>
    </location>
</feature>
<keyword evidence="5" id="KW-0408">Iron</keyword>
<dbReference type="EMBL" id="CAEZXB010000007">
    <property type="protein sequence ID" value="CAB4673128.1"/>
    <property type="molecule type" value="Genomic_DNA"/>
</dbReference>
<evidence type="ECO:0000256" key="5">
    <source>
        <dbReference type="ARBA" id="ARBA00023004"/>
    </source>
</evidence>
<organism evidence="10">
    <name type="scientific">freshwater metagenome</name>
    <dbReference type="NCBI Taxonomy" id="449393"/>
    <lineage>
        <taxon>unclassified sequences</taxon>
        <taxon>metagenomes</taxon>
        <taxon>ecological metagenomes</taxon>
    </lineage>
</organism>
<dbReference type="GO" id="GO:0004109">
    <property type="term" value="F:coproporphyrinogen oxidase activity"/>
    <property type="evidence" value="ECO:0007669"/>
    <property type="project" value="InterPro"/>
</dbReference>
<dbReference type="SFLD" id="SFLDF00562">
    <property type="entry name" value="HemN-like__clustered_with_heat"/>
    <property type="match status" value="1"/>
</dbReference>
<dbReference type="PROSITE" id="PS51918">
    <property type="entry name" value="RADICAL_SAM"/>
    <property type="match status" value="1"/>
</dbReference>
<proteinExistence type="inferred from homology"/>
<dbReference type="SFLD" id="SFLDG01082">
    <property type="entry name" value="B12-binding_domain_containing"/>
    <property type="match status" value="1"/>
</dbReference>
<dbReference type="InterPro" id="IPR034505">
    <property type="entry name" value="Coproporphyrinogen-III_oxidase"/>
</dbReference>
<evidence type="ECO:0000256" key="6">
    <source>
        <dbReference type="ARBA" id="ARBA00023014"/>
    </source>
</evidence>
<gene>
    <name evidence="10" type="ORF">UFOPK2342_00577</name>
</gene>
<dbReference type="SUPFAM" id="SSF102114">
    <property type="entry name" value="Radical SAM enzymes"/>
    <property type="match status" value="1"/>
</dbReference>
<dbReference type="SFLD" id="SFLDG01065">
    <property type="entry name" value="anaerobic_coproporphyrinogen-I"/>
    <property type="match status" value="1"/>
</dbReference>
<reference evidence="10" key="1">
    <citation type="submission" date="2020-05" db="EMBL/GenBank/DDBJ databases">
        <authorList>
            <person name="Chiriac C."/>
            <person name="Salcher M."/>
            <person name="Ghai R."/>
            <person name="Kavagutti S V."/>
        </authorList>
    </citation>
    <scope>NUCLEOTIDE SEQUENCE</scope>
</reference>
<dbReference type="Gene3D" id="3.20.20.70">
    <property type="entry name" value="Aldolase class I"/>
    <property type="match status" value="1"/>
</dbReference>
<dbReference type="InterPro" id="IPR013785">
    <property type="entry name" value="Aldolase_TIM"/>
</dbReference>
<dbReference type="GO" id="GO:0006779">
    <property type="term" value="P:porphyrin-containing compound biosynthetic process"/>
    <property type="evidence" value="ECO:0007669"/>
    <property type="project" value="InterPro"/>
</dbReference>
<evidence type="ECO:0000256" key="4">
    <source>
        <dbReference type="ARBA" id="ARBA00022723"/>
    </source>
</evidence>
<keyword evidence="2" id="KW-0349">Heme</keyword>
<dbReference type="SFLD" id="SFLDF00288">
    <property type="entry name" value="HemN-like__clustered_with_nucl"/>
    <property type="match status" value="1"/>
</dbReference>
<dbReference type="InterPro" id="IPR007197">
    <property type="entry name" value="rSAM"/>
</dbReference>
<dbReference type="CDD" id="cd01335">
    <property type="entry name" value="Radical_SAM"/>
    <property type="match status" value="1"/>
</dbReference>
<keyword evidence="3" id="KW-0949">S-adenosyl-L-methionine</keyword>
<evidence type="ECO:0000313" key="10">
    <source>
        <dbReference type="EMBL" id="CAB4673128.1"/>
    </source>
</evidence>
<dbReference type="GO" id="GO:0051539">
    <property type="term" value="F:4 iron, 4 sulfur cluster binding"/>
    <property type="evidence" value="ECO:0007669"/>
    <property type="project" value="InterPro"/>
</dbReference>
<dbReference type="PANTHER" id="PTHR13932">
    <property type="entry name" value="COPROPORPHYRINIGEN III OXIDASE"/>
    <property type="match status" value="1"/>
</dbReference>
<evidence type="ECO:0000256" key="1">
    <source>
        <dbReference type="ARBA" id="ARBA00006100"/>
    </source>
</evidence>
<dbReference type="AlphaFoldDB" id="A0A6J6MJ02"/>
<name>A0A6J6MJ02_9ZZZZ</name>
<protein>
    <submittedName>
        <fullName evidence="10">Unannotated protein</fullName>
    </submittedName>
</protein>
<evidence type="ECO:0000256" key="2">
    <source>
        <dbReference type="ARBA" id="ARBA00022617"/>
    </source>
</evidence>
<dbReference type="GO" id="GO:0046872">
    <property type="term" value="F:metal ion binding"/>
    <property type="evidence" value="ECO:0007669"/>
    <property type="project" value="UniProtKB-KW"/>
</dbReference>
<sequence>MDRADSEVVMPGDLPVGEPVPRDGSLPAGVTAGKRPFALYIHIPFCSRRCGYCDFNTYTIAELGGDESIEKRYVDALIAEIAMARVIVGDQQVETIFFGGGTPTLLPSSEITRILNAVRLHFRLSDDVEITTEANPDSVTAGSLCELRAAGINRISFGVQSTTTHVLKTLDRTHNPEQVPVVVQAARDAGFSHISVDLIYGTPGETIEEWRDSVLSLLTLPIDHISAYSLIVEEGTKLGAQVRRGVLAMPDEDLNADKYIVADDLFTSAGFSWYEVSNWAKPGGACKHNEMYWMNNDWWGLGAGAHSHVDGVRWWNRKLPAAYIKELQEGASPALAREILTDDERAFEELMLGIRTRAGLPLSALSQSVAEQALEDGNLDPGQYALGRVVLTRSGRLIADALLRAFSDV</sequence>
<keyword evidence="6" id="KW-0411">Iron-sulfur</keyword>
<evidence type="ECO:0000256" key="3">
    <source>
        <dbReference type="ARBA" id="ARBA00022691"/>
    </source>
</evidence>
<dbReference type="Pfam" id="PF04055">
    <property type="entry name" value="Radical_SAM"/>
    <property type="match status" value="1"/>
</dbReference>
<dbReference type="SMART" id="SM00729">
    <property type="entry name" value="Elp3"/>
    <property type="match status" value="1"/>
</dbReference>
<dbReference type="InterPro" id="IPR058240">
    <property type="entry name" value="rSAM_sf"/>
</dbReference>
<keyword evidence="4" id="KW-0479">Metal-binding</keyword>
<accession>A0A6J6MJ02</accession>
<evidence type="ECO:0000259" key="9">
    <source>
        <dbReference type="PROSITE" id="PS51918"/>
    </source>
</evidence>
<keyword evidence="7" id="KW-0143">Chaperone</keyword>
<dbReference type="PANTHER" id="PTHR13932:SF5">
    <property type="entry name" value="RADICAL S-ADENOSYL METHIONINE DOMAIN-CONTAINING PROTEIN 1, MITOCHONDRIAL"/>
    <property type="match status" value="1"/>
</dbReference>
<comment type="similarity">
    <text evidence="1">Belongs to the anaerobic coproporphyrinogen-III oxidase family. HemW subfamily.</text>
</comment>
<evidence type="ECO:0000256" key="7">
    <source>
        <dbReference type="ARBA" id="ARBA00023186"/>
    </source>
</evidence>
<dbReference type="Pfam" id="PF06969">
    <property type="entry name" value="HemN_C"/>
    <property type="match status" value="1"/>
</dbReference>
<evidence type="ECO:0000256" key="8">
    <source>
        <dbReference type="SAM" id="MobiDB-lite"/>
    </source>
</evidence>
<dbReference type="NCBIfam" id="TIGR00539">
    <property type="entry name" value="hemN_rel"/>
    <property type="match status" value="1"/>
</dbReference>
<dbReference type="InterPro" id="IPR010723">
    <property type="entry name" value="HemN_C"/>
</dbReference>